<keyword evidence="2" id="KW-1185">Reference proteome</keyword>
<organism evidence="1 2">
    <name type="scientific">Heterodermia speciosa</name>
    <dbReference type="NCBI Taxonomy" id="116794"/>
    <lineage>
        <taxon>Eukaryota</taxon>
        <taxon>Fungi</taxon>
        <taxon>Dikarya</taxon>
        <taxon>Ascomycota</taxon>
        <taxon>Pezizomycotina</taxon>
        <taxon>Lecanoromycetes</taxon>
        <taxon>OSLEUM clade</taxon>
        <taxon>Lecanoromycetidae</taxon>
        <taxon>Caliciales</taxon>
        <taxon>Physciaceae</taxon>
        <taxon>Heterodermia</taxon>
    </lineage>
</organism>
<evidence type="ECO:0000313" key="2">
    <source>
        <dbReference type="Proteomes" id="UP000664521"/>
    </source>
</evidence>
<feature type="non-terminal residue" evidence="1">
    <location>
        <position position="93"/>
    </location>
</feature>
<sequence length="93" mass="10066">MCSPANEIGGAIDSFFGAASGSGDAKDQILTGFKKAVGAALNIFLGNTSAGQKDETKYFVYMHHNAIVRMDVKLWRWNFEGHGFSDTYQSVLG</sequence>
<gene>
    <name evidence="1" type="ORF">HETSPECPRED_002484</name>
</gene>
<dbReference type="Proteomes" id="UP000664521">
    <property type="component" value="Unassembled WGS sequence"/>
</dbReference>
<name>A0A8H3J537_9LECA</name>
<proteinExistence type="predicted"/>
<dbReference type="OrthoDB" id="5423924at2759"/>
<dbReference type="EMBL" id="CAJPDS010000159">
    <property type="protein sequence ID" value="CAF9940673.1"/>
    <property type="molecule type" value="Genomic_DNA"/>
</dbReference>
<reference evidence="1" key="1">
    <citation type="submission" date="2021-03" db="EMBL/GenBank/DDBJ databases">
        <authorList>
            <person name="Tagirdzhanova G."/>
        </authorList>
    </citation>
    <scope>NUCLEOTIDE SEQUENCE</scope>
</reference>
<accession>A0A8H3J537</accession>
<protein>
    <submittedName>
        <fullName evidence="1">Uncharacterized protein</fullName>
    </submittedName>
</protein>
<evidence type="ECO:0000313" key="1">
    <source>
        <dbReference type="EMBL" id="CAF9940673.1"/>
    </source>
</evidence>
<comment type="caution">
    <text evidence="1">The sequence shown here is derived from an EMBL/GenBank/DDBJ whole genome shotgun (WGS) entry which is preliminary data.</text>
</comment>
<dbReference type="AlphaFoldDB" id="A0A8H3J537"/>